<proteinExistence type="inferred from homology"/>
<comment type="similarity">
    <text evidence="2 6">Belongs to the anelloviridae capsid protein family.</text>
</comment>
<evidence type="ECO:0000256" key="3">
    <source>
        <dbReference type="ARBA" id="ARBA00022431"/>
    </source>
</evidence>
<evidence type="ECO:0000313" key="8">
    <source>
        <dbReference type="EMBL" id="XBU06696.1"/>
    </source>
</evidence>
<dbReference type="Pfam" id="PF02956">
    <property type="entry name" value="TT_ORF1"/>
    <property type="match status" value="1"/>
</dbReference>
<name>A0AAU7STU3_9VIRU</name>
<comment type="function">
    <text evidence="6">Self-assembles to form an icosahedral capsid.</text>
</comment>
<dbReference type="InterPro" id="IPR004219">
    <property type="entry name" value="TTvirus_Unk"/>
</dbReference>
<evidence type="ECO:0000256" key="5">
    <source>
        <dbReference type="ARBA" id="ARBA00022844"/>
    </source>
</evidence>
<accession>A0AAU7STU3</accession>
<organism evidence="8">
    <name type="scientific">Betatorquevirus homini1</name>
    <dbReference type="NCBI Taxonomy" id="3048395"/>
    <lineage>
        <taxon>Viruses</taxon>
        <taxon>Monodnaviria</taxon>
        <taxon>Shotokuvirae</taxon>
        <taxon>Commensaviricota</taxon>
        <taxon>Cardeaviricetes</taxon>
        <taxon>Sanitavirales</taxon>
        <taxon>Anelloviridae</taxon>
        <taxon>Betatorquevirus</taxon>
    </lineage>
</organism>
<protein>
    <recommendedName>
        <fullName evidence="6">Capsid protein</fullName>
    </recommendedName>
</protein>
<comment type="subcellular location">
    <subcellularLocation>
        <location evidence="1 6">Virion</location>
    </subcellularLocation>
</comment>
<evidence type="ECO:0000256" key="1">
    <source>
        <dbReference type="ARBA" id="ARBA00004328"/>
    </source>
</evidence>
<feature type="region of interest" description="Disordered" evidence="7">
    <location>
        <begin position="607"/>
        <end position="628"/>
    </location>
</feature>
<evidence type="ECO:0000256" key="2">
    <source>
        <dbReference type="ARBA" id="ARBA00006131"/>
    </source>
</evidence>
<keyword evidence="5 6" id="KW-0946">Virion</keyword>
<reference evidence="8" key="1">
    <citation type="submission" date="2024-05" db="EMBL/GenBank/DDBJ databases">
        <authorList>
            <person name="Laubscher F."/>
            <person name="Chudzinski V."/>
            <person name="Cordey S."/>
            <person name="Hosszu-Fellous K."/>
            <person name="Kaiser L."/>
        </authorList>
    </citation>
    <scope>NUCLEOTIDE SEQUENCE</scope>
    <source>
        <strain evidence="8">1212D2-17</strain>
    </source>
</reference>
<sequence>MPAFNWYRRRFYPSRRWRRRRYFRRRRFGQAFRRRFQRRNWVRRRRRFKTRKRKLTSIKIRQWQPKHITKCKIKGNLCLLTCGRGRINNNFIITSESYVPTSEPGGGSFSILQFTTRVLYDEYLAARNWWTKGNAGLPLQRYIFCKIKFYKSATTDYIVTINRTPPFEVTLDSYLSTQPTRHLMNHNAFIVPKLGRGPNKKTYIKKKILPPATLQNKWYFQQDMYNIPMFTLTVSAVSLDQMFAPENQISTNITLYSLNTTAIQIANWEKLPYSTKAAGTLNIYLWSYANGHNTQRPTWQNIYFLGNTKTLTDGKPITSTNILNTITQETNKQYWGNPFTHKFQHKDAIIYYGTNPKDINSLETQTNLLPIESLYTECRYNPFKDKGKGNKVYLVPTDTGNGSFLSIPNNTKIYIENLPLWLIFWGWGSWLEKSRPIAHLKEEWQVVVQSPYIYPKMQCYVFVDKYFREPSEFLTDYTETDKAHWHIKYEMQEEQLELIAQTGPGAPKINQVKQIECHCNYTFYFKWGGNPAPMETITDPSEQDKFPVPSNQLQGLEVSSPSKPKEYYLYHFDEKRSTITKRAAKRLKADLTTETFFTDCGAKDIPLKTQEESTSSSEEEEIQTPQQTTDAIRLQLLKQRFHYRQRIKRLLKTKKLFPL</sequence>
<dbReference type="GO" id="GO:0039615">
    <property type="term" value="C:T=1 icosahedral viral capsid"/>
    <property type="evidence" value="ECO:0007669"/>
    <property type="project" value="UniProtKB-UniRule"/>
</dbReference>
<evidence type="ECO:0000256" key="7">
    <source>
        <dbReference type="SAM" id="MobiDB-lite"/>
    </source>
</evidence>
<evidence type="ECO:0000256" key="6">
    <source>
        <dbReference type="RuleBase" id="RU361230"/>
    </source>
</evidence>
<keyword evidence="4 6" id="KW-0167">Capsid protein</keyword>
<evidence type="ECO:0000256" key="4">
    <source>
        <dbReference type="ARBA" id="ARBA00022561"/>
    </source>
</evidence>
<dbReference type="EMBL" id="PP857149">
    <property type="protein sequence ID" value="XBU06696.1"/>
    <property type="molecule type" value="Genomic_DNA"/>
</dbReference>
<keyword evidence="3 6" id="KW-1140">T=1 icosahedral capsid protein</keyword>